<reference evidence="3" key="1">
    <citation type="submission" date="2017-02" db="EMBL/GenBank/DDBJ databases">
        <authorList>
            <person name="Varghese N."/>
            <person name="Submissions S."/>
        </authorList>
    </citation>
    <scope>NUCLEOTIDE SEQUENCE [LARGE SCALE GENOMIC DNA]</scope>
    <source>
        <strain evidence="3">ATCC BAA-34</strain>
    </source>
</reference>
<dbReference type="AlphaFoldDB" id="A0A1T4JVM3"/>
<dbReference type="EMBL" id="FUWR01000001">
    <property type="protein sequence ID" value="SJZ34201.1"/>
    <property type="molecule type" value="Genomic_DNA"/>
</dbReference>
<sequence length="312" mass="35862">MPLLLLTSLLILLFPALSFAWGGGTHLVIGLDVLSRLQQLPTQLATLLGSYANDFLYGCLAADIIVGKKHTHYLLNCHRWRIGARLLQSAQDDPQRACAYGYLCHLAADVVAHNYYVPYKTIRSFSTIALRHTYWELRFEAFVEPQIWERAQEICRAGLPHDDALLRHVMAPTLFSFGNNKRIFNSILLLSRLERWQLLIKALSTRSQHSLTFEDRQEYLKDTMEVVMDLLIHGEESFCWSADPTGEAALEVAQEMRRHLRFLYKSGRFTREEGMERVEFIKPTLQRSIHHPELLAILKGACHESSTPFILQ</sequence>
<proteinExistence type="predicted"/>
<keyword evidence="3" id="KW-1185">Reference proteome</keyword>
<dbReference type="Pfam" id="PF00882">
    <property type="entry name" value="Zn_dep_PLPC"/>
    <property type="match status" value="1"/>
</dbReference>
<accession>A0A1T4JVM3</accession>
<dbReference type="InterPro" id="IPR029002">
    <property type="entry name" value="PLPC/GPLD1"/>
</dbReference>
<evidence type="ECO:0000259" key="1">
    <source>
        <dbReference type="Pfam" id="PF00882"/>
    </source>
</evidence>
<organism evidence="2 3">
    <name type="scientific">Trichlorobacter thiogenes</name>
    <dbReference type="NCBI Taxonomy" id="115783"/>
    <lineage>
        <taxon>Bacteria</taxon>
        <taxon>Pseudomonadati</taxon>
        <taxon>Thermodesulfobacteriota</taxon>
        <taxon>Desulfuromonadia</taxon>
        <taxon>Geobacterales</taxon>
        <taxon>Geobacteraceae</taxon>
        <taxon>Trichlorobacter</taxon>
    </lineage>
</organism>
<feature type="domain" description="Phospholipase C/D" evidence="1">
    <location>
        <begin position="25"/>
        <end position="150"/>
    </location>
</feature>
<name>A0A1T4JVM3_9BACT</name>
<dbReference type="Proteomes" id="UP000190102">
    <property type="component" value="Unassembled WGS sequence"/>
</dbReference>
<dbReference type="OrthoDB" id="9786483at2"/>
<evidence type="ECO:0000313" key="2">
    <source>
        <dbReference type="EMBL" id="SJZ34201.1"/>
    </source>
</evidence>
<evidence type="ECO:0000313" key="3">
    <source>
        <dbReference type="Proteomes" id="UP000190102"/>
    </source>
</evidence>
<dbReference type="STRING" id="115783.SAMN02745119_00102"/>
<dbReference type="RefSeq" id="WP_078788421.1">
    <property type="nucleotide sequence ID" value="NZ_FUWR01000001.1"/>
</dbReference>
<protein>
    <submittedName>
        <fullName evidence="2">Zinc dependent phospholipase C</fullName>
    </submittedName>
</protein>
<gene>
    <name evidence="2" type="ORF">SAMN02745119_00102</name>
</gene>